<evidence type="ECO:0000256" key="8">
    <source>
        <dbReference type="ARBA" id="ARBA00031306"/>
    </source>
</evidence>
<dbReference type="GO" id="GO:0046872">
    <property type="term" value="F:metal ion binding"/>
    <property type="evidence" value="ECO:0007669"/>
    <property type="project" value="UniProtKB-UniRule"/>
</dbReference>
<comment type="cofactor">
    <cofactor evidence="11">
        <name>Mg(2+)</name>
        <dbReference type="ChEBI" id="CHEBI:18420"/>
    </cofactor>
    <cofactor evidence="11">
        <name>Mn(2+)</name>
        <dbReference type="ChEBI" id="CHEBI:29035"/>
    </cofactor>
    <text evidence="11">Magnesium. Can also use manganese.</text>
</comment>
<feature type="binding site" evidence="11">
    <location>
        <position position="161"/>
    </location>
    <ligand>
        <name>Mg(2+)</name>
        <dbReference type="ChEBI" id="CHEBI:18420"/>
    </ligand>
</feature>
<dbReference type="PIRSF" id="PIRSF006268">
    <property type="entry name" value="ApbE"/>
    <property type="match status" value="1"/>
</dbReference>
<dbReference type="PANTHER" id="PTHR30040:SF2">
    <property type="entry name" value="FAD:PROTEIN FMN TRANSFERASE"/>
    <property type="match status" value="1"/>
</dbReference>
<protein>
    <recommendedName>
        <fullName evidence="2 10">FAD:protein FMN transferase</fullName>
        <ecNumber evidence="1 10">2.7.1.180</ecNumber>
    </recommendedName>
    <alternativeName>
        <fullName evidence="8 10">Flavin transferase</fullName>
    </alternativeName>
</protein>
<evidence type="ECO:0000256" key="9">
    <source>
        <dbReference type="ARBA" id="ARBA00048540"/>
    </source>
</evidence>
<dbReference type="Pfam" id="PF02424">
    <property type="entry name" value="ApbE"/>
    <property type="match status" value="1"/>
</dbReference>
<dbReference type="RefSeq" id="WP_088713678.1">
    <property type="nucleotide sequence ID" value="NZ_NFZT01000007.1"/>
</dbReference>
<sequence>MLIPDPPESADLRPLAGDVLRLTGETMGTYWRASVVAAGADADRIGRTVAGACDEVIRQMSQWDPASELSRFNHAPGGVEMSISPGFAHVLDCALTIQDRSGGAFDPLLGDASEAWGFGVAAPPETIEEQACEGRETSSMPFDAAARKLTQPGGSLLDLSAIAKGFAVDLCLARLVAAGWDNALVEIGGELAGRGVKPNGLPWWVDIEGPPGLPVPPARIALCGWAVATSGDWHRRREAEGQSWSHTLDPAMRRPLAQASRAATVLHPSCMQADGLATALMVLDPGQALAFADRYGLPARIVDRHGQVLRSERWAAMARPEEQLERKASA</sequence>
<dbReference type="Proteomes" id="UP000198462">
    <property type="component" value="Unassembled WGS sequence"/>
</dbReference>
<evidence type="ECO:0000256" key="3">
    <source>
        <dbReference type="ARBA" id="ARBA00022630"/>
    </source>
</evidence>
<comment type="catalytic activity">
    <reaction evidence="9 10">
        <text>L-threonyl-[protein] + FAD = FMN-L-threonyl-[protein] + AMP + H(+)</text>
        <dbReference type="Rhea" id="RHEA:36847"/>
        <dbReference type="Rhea" id="RHEA-COMP:11060"/>
        <dbReference type="Rhea" id="RHEA-COMP:11061"/>
        <dbReference type="ChEBI" id="CHEBI:15378"/>
        <dbReference type="ChEBI" id="CHEBI:30013"/>
        <dbReference type="ChEBI" id="CHEBI:57692"/>
        <dbReference type="ChEBI" id="CHEBI:74257"/>
        <dbReference type="ChEBI" id="CHEBI:456215"/>
        <dbReference type="EC" id="2.7.1.180"/>
    </reaction>
</comment>
<dbReference type="Gene3D" id="3.10.520.10">
    <property type="entry name" value="ApbE-like domains"/>
    <property type="match status" value="1"/>
</dbReference>
<dbReference type="AlphaFoldDB" id="A0A219B104"/>
<dbReference type="InterPro" id="IPR003374">
    <property type="entry name" value="ApbE-like_sf"/>
</dbReference>
<dbReference type="OrthoDB" id="9778595at2"/>
<keyword evidence="7 10" id="KW-0460">Magnesium</keyword>
<comment type="caution">
    <text evidence="12">The sequence shown here is derived from an EMBL/GenBank/DDBJ whole genome shotgun (WGS) entry which is preliminary data.</text>
</comment>
<dbReference type="EMBL" id="NFZT01000007">
    <property type="protein sequence ID" value="OWV31884.1"/>
    <property type="molecule type" value="Genomic_DNA"/>
</dbReference>
<evidence type="ECO:0000313" key="12">
    <source>
        <dbReference type="EMBL" id="OWV31884.1"/>
    </source>
</evidence>
<keyword evidence="5 10" id="KW-0479">Metal-binding</keyword>
<dbReference type="EC" id="2.7.1.180" evidence="1 10"/>
<dbReference type="GO" id="GO:0016740">
    <property type="term" value="F:transferase activity"/>
    <property type="evidence" value="ECO:0007669"/>
    <property type="project" value="UniProtKB-UniRule"/>
</dbReference>
<evidence type="ECO:0000256" key="1">
    <source>
        <dbReference type="ARBA" id="ARBA00011955"/>
    </source>
</evidence>
<evidence type="ECO:0000256" key="5">
    <source>
        <dbReference type="ARBA" id="ARBA00022723"/>
    </source>
</evidence>
<feature type="binding site" evidence="11">
    <location>
        <position position="278"/>
    </location>
    <ligand>
        <name>Mg(2+)</name>
        <dbReference type="ChEBI" id="CHEBI:18420"/>
    </ligand>
</feature>
<dbReference type="SUPFAM" id="SSF143631">
    <property type="entry name" value="ApbE-like"/>
    <property type="match status" value="1"/>
</dbReference>
<keyword evidence="6 10" id="KW-0274">FAD</keyword>
<feature type="binding site" evidence="11">
    <location>
        <position position="274"/>
    </location>
    <ligand>
        <name>Mg(2+)</name>
        <dbReference type="ChEBI" id="CHEBI:18420"/>
    </ligand>
</feature>
<evidence type="ECO:0000256" key="11">
    <source>
        <dbReference type="PIRSR" id="PIRSR006268-2"/>
    </source>
</evidence>
<evidence type="ECO:0000256" key="4">
    <source>
        <dbReference type="ARBA" id="ARBA00022679"/>
    </source>
</evidence>
<comment type="similarity">
    <text evidence="10">Belongs to the ApbE family.</text>
</comment>
<proteinExistence type="inferred from homology"/>
<evidence type="ECO:0000256" key="2">
    <source>
        <dbReference type="ARBA" id="ARBA00016337"/>
    </source>
</evidence>
<evidence type="ECO:0000313" key="13">
    <source>
        <dbReference type="Proteomes" id="UP000198462"/>
    </source>
</evidence>
<name>A0A219B104_9SPHN</name>
<accession>A0A219B104</accession>
<dbReference type="PANTHER" id="PTHR30040">
    <property type="entry name" value="THIAMINE BIOSYNTHESIS LIPOPROTEIN APBE"/>
    <property type="match status" value="1"/>
</dbReference>
<evidence type="ECO:0000256" key="7">
    <source>
        <dbReference type="ARBA" id="ARBA00022842"/>
    </source>
</evidence>
<keyword evidence="13" id="KW-1185">Reference proteome</keyword>
<evidence type="ECO:0000256" key="10">
    <source>
        <dbReference type="PIRNR" id="PIRNR006268"/>
    </source>
</evidence>
<evidence type="ECO:0000256" key="6">
    <source>
        <dbReference type="ARBA" id="ARBA00022827"/>
    </source>
</evidence>
<keyword evidence="4 10" id="KW-0808">Transferase</keyword>
<gene>
    <name evidence="12" type="ORF">B5C34_15400</name>
</gene>
<dbReference type="InterPro" id="IPR024932">
    <property type="entry name" value="ApbE"/>
</dbReference>
<reference evidence="13" key="1">
    <citation type="submission" date="2017-05" db="EMBL/GenBank/DDBJ databases">
        <authorList>
            <person name="Lin X."/>
        </authorList>
    </citation>
    <scope>NUCLEOTIDE SEQUENCE [LARGE SCALE GENOMIC DNA]</scope>
    <source>
        <strain evidence="13">JLT2012</strain>
    </source>
</reference>
<organism evidence="12 13">
    <name type="scientific">Pacificimonas flava</name>
    <dbReference type="NCBI Taxonomy" id="1234595"/>
    <lineage>
        <taxon>Bacteria</taxon>
        <taxon>Pseudomonadati</taxon>
        <taxon>Pseudomonadota</taxon>
        <taxon>Alphaproteobacteria</taxon>
        <taxon>Sphingomonadales</taxon>
        <taxon>Sphingosinicellaceae</taxon>
        <taxon>Pacificimonas</taxon>
    </lineage>
</organism>
<keyword evidence="3 10" id="KW-0285">Flavoprotein</keyword>